<dbReference type="AlphaFoldDB" id="A0A7N2LQ16"/>
<dbReference type="EnsemblPlants" id="QL05p029759:mrna">
    <property type="protein sequence ID" value="QL05p029759:mrna"/>
    <property type="gene ID" value="QL05p029759"/>
</dbReference>
<dbReference type="SUPFAM" id="SSF54631">
    <property type="entry name" value="CBS-domain pair"/>
    <property type="match status" value="1"/>
</dbReference>
<evidence type="ECO:0000313" key="2">
    <source>
        <dbReference type="Proteomes" id="UP000594261"/>
    </source>
</evidence>
<reference evidence="1" key="2">
    <citation type="submission" date="2021-01" db="UniProtKB">
        <authorList>
            <consortium name="EnsemblPlants"/>
        </authorList>
    </citation>
    <scope>IDENTIFICATION</scope>
</reference>
<keyword evidence="2" id="KW-1185">Reference proteome</keyword>
<proteinExistence type="predicted"/>
<dbReference type="InParanoid" id="A0A7N2LQ16"/>
<protein>
    <submittedName>
        <fullName evidence="1">Uncharacterized protein</fullName>
    </submittedName>
</protein>
<dbReference type="Proteomes" id="UP000594261">
    <property type="component" value="Chromosome 5"/>
</dbReference>
<dbReference type="EMBL" id="LRBV02000005">
    <property type="status" value="NOT_ANNOTATED_CDS"/>
    <property type="molecule type" value="Genomic_DNA"/>
</dbReference>
<dbReference type="InterPro" id="IPR046342">
    <property type="entry name" value="CBS_dom_sf"/>
</dbReference>
<reference evidence="1 2" key="1">
    <citation type="journal article" date="2016" name="G3 (Bethesda)">
        <title>First Draft Assembly and Annotation of the Genome of a California Endemic Oak Quercus lobata Nee (Fagaceae).</title>
        <authorList>
            <person name="Sork V.L."/>
            <person name="Fitz-Gibbon S.T."/>
            <person name="Puiu D."/>
            <person name="Crepeau M."/>
            <person name="Gugger P.F."/>
            <person name="Sherman R."/>
            <person name="Stevens K."/>
            <person name="Langley C.H."/>
            <person name="Pellegrini M."/>
            <person name="Salzberg S.L."/>
        </authorList>
    </citation>
    <scope>NUCLEOTIDE SEQUENCE [LARGE SCALE GENOMIC DNA]</scope>
    <source>
        <strain evidence="1 2">cv. SW786</strain>
    </source>
</reference>
<evidence type="ECO:0000313" key="1">
    <source>
        <dbReference type="EnsemblPlants" id="QL05p029759:mrna"/>
    </source>
</evidence>
<organism evidence="1 2">
    <name type="scientific">Quercus lobata</name>
    <name type="common">Valley oak</name>
    <dbReference type="NCBI Taxonomy" id="97700"/>
    <lineage>
        <taxon>Eukaryota</taxon>
        <taxon>Viridiplantae</taxon>
        <taxon>Streptophyta</taxon>
        <taxon>Embryophyta</taxon>
        <taxon>Tracheophyta</taxon>
        <taxon>Spermatophyta</taxon>
        <taxon>Magnoliopsida</taxon>
        <taxon>eudicotyledons</taxon>
        <taxon>Gunneridae</taxon>
        <taxon>Pentapetalae</taxon>
        <taxon>rosids</taxon>
        <taxon>fabids</taxon>
        <taxon>Fagales</taxon>
        <taxon>Fagaceae</taxon>
        <taxon>Quercus</taxon>
    </lineage>
</organism>
<sequence>MQQTRELNSSSSSVENQRLRDKHVRDLMVEKRRLVEVSYRASLAHTMNALVANRVVAVPVAAPPGHWIGADDQMDGGDVFDLDQKMAVPVSSIIGHCLEGLRLCLDGGVEKWEDRKLWKDGKVGG</sequence>
<dbReference type="Gramene" id="QL05p029759:mrna">
    <property type="protein sequence ID" value="QL05p029759:mrna"/>
    <property type="gene ID" value="QL05p029759"/>
</dbReference>
<name>A0A7N2LQ16_QUELO</name>
<accession>A0A7N2LQ16</accession>